<gene>
    <name evidence="1" type="ORF">ONZ43_g6287</name>
</gene>
<comment type="caution">
    <text evidence="1">The sequence shown here is derived from an EMBL/GenBank/DDBJ whole genome shotgun (WGS) entry which is preliminary data.</text>
</comment>
<protein>
    <submittedName>
        <fullName evidence="1">Uncharacterized protein</fullName>
    </submittedName>
</protein>
<keyword evidence="2" id="KW-1185">Reference proteome</keyword>
<evidence type="ECO:0000313" key="2">
    <source>
        <dbReference type="Proteomes" id="UP001153334"/>
    </source>
</evidence>
<sequence>MSPTGLPVILLVPGAFGTPEGFGPLLPYLSEADYVTHPGPYPSCNPVDPATTTCEKDIAFLRDNVLLPLLEQQKDVVVLAHSYGGVVAGGAVKNLDKQTREAEGHATGVVGLIYIAGNITLENESLSQAVGGSHPPFIKIDKPSKGLAVIEPAMEVLYSDCDPALGSEFAKHMNPHSLLAFATPATAPGWADKAFDGRRAYIRTLKDCCNPSWLQDSWLEKSKVQWDVIDFETGHMPFVSQPKALAATIVRLANAFKTS</sequence>
<name>A0ACC2I1R9_9PEZI</name>
<evidence type="ECO:0000313" key="1">
    <source>
        <dbReference type="EMBL" id="KAJ8108898.1"/>
    </source>
</evidence>
<organism evidence="1 2">
    <name type="scientific">Nemania bipapillata</name>
    <dbReference type="NCBI Taxonomy" id="110536"/>
    <lineage>
        <taxon>Eukaryota</taxon>
        <taxon>Fungi</taxon>
        <taxon>Dikarya</taxon>
        <taxon>Ascomycota</taxon>
        <taxon>Pezizomycotina</taxon>
        <taxon>Sordariomycetes</taxon>
        <taxon>Xylariomycetidae</taxon>
        <taxon>Xylariales</taxon>
        <taxon>Xylariaceae</taxon>
        <taxon>Nemania</taxon>
    </lineage>
</organism>
<reference evidence="1" key="1">
    <citation type="submission" date="2022-11" db="EMBL/GenBank/DDBJ databases">
        <title>Genome Sequence of Nemania bipapillata.</title>
        <authorList>
            <person name="Buettner E."/>
        </authorList>
    </citation>
    <scope>NUCLEOTIDE SEQUENCE</scope>
    <source>
        <strain evidence="1">CP14</strain>
    </source>
</reference>
<dbReference type="EMBL" id="JAPESX010002192">
    <property type="protein sequence ID" value="KAJ8108898.1"/>
    <property type="molecule type" value="Genomic_DNA"/>
</dbReference>
<accession>A0ACC2I1R9</accession>
<proteinExistence type="predicted"/>
<dbReference type="Proteomes" id="UP001153334">
    <property type="component" value="Unassembled WGS sequence"/>
</dbReference>